<evidence type="ECO:0000256" key="1">
    <source>
        <dbReference type="ARBA" id="ARBA00005191"/>
    </source>
</evidence>
<accession>A0ABS7TG57</accession>
<dbReference type="InterPro" id="IPR050303">
    <property type="entry name" value="GatZ_KbaZ_carbometab"/>
</dbReference>
<proteinExistence type="predicted"/>
<comment type="caution">
    <text evidence="2">The sequence shown here is derived from an EMBL/GenBank/DDBJ whole genome shotgun (WGS) entry which is preliminary data.</text>
</comment>
<keyword evidence="3" id="KW-1185">Reference proteome</keyword>
<dbReference type="EC" id="4.1.2.40" evidence="2"/>
<organism evidence="2 3">
    <name type="scientific">Thermomonas beijingensis</name>
    <dbReference type="NCBI Taxonomy" id="2872701"/>
    <lineage>
        <taxon>Bacteria</taxon>
        <taxon>Pseudomonadati</taxon>
        <taxon>Pseudomonadota</taxon>
        <taxon>Gammaproteobacteria</taxon>
        <taxon>Lysobacterales</taxon>
        <taxon>Lysobacteraceae</taxon>
        <taxon>Thermomonas</taxon>
    </lineage>
</organism>
<evidence type="ECO:0000313" key="3">
    <source>
        <dbReference type="Proteomes" id="UP001430290"/>
    </source>
</evidence>
<evidence type="ECO:0000313" key="2">
    <source>
        <dbReference type="EMBL" id="MBZ4186720.1"/>
    </source>
</evidence>
<dbReference type="PANTHER" id="PTHR32502:SF2">
    <property type="entry name" value="D-TAGATOSE-1,6-BISPHOSPHATE ALDOLASE SUBUNIT KBAZ"/>
    <property type="match status" value="1"/>
</dbReference>
<dbReference type="GO" id="GO:0009025">
    <property type="term" value="F:tagatose-bisphosphate aldolase activity"/>
    <property type="evidence" value="ECO:0007669"/>
    <property type="project" value="UniProtKB-EC"/>
</dbReference>
<name>A0ABS7TG57_9GAMM</name>
<dbReference type="EMBL" id="JAIQDJ010000006">
    <property type="protein sequence ID" value="MBZ4186720.1"/>
    <property type="molecule type" value="Genomic_DNA"/>
</dbReference>
<dbReference type="Pfam" id="PF08013">
    <property type="entry name" value="GatZ_KbaZ-like"/>
    <property type="match status" value="1"/>
</dbReference>
<dbReference type="Gene3D" id="1.10.400.20">
    <property type="entry name" value="putative tagatose 6-phosphate kinase domain like"/>
    <property type="match status" value="1"/>
</dbReference>
<dbReference type="PIRSF" id="PIRSF009264">
    <property type="entry name" value="TagBP_ald_AgaZ"/>
    <property type="match status" value="1"/>
</dbReference>
<dbReference type="InterPro" id="IPR013785">
    <property type="entry name" value="Aldolase_TIM"/>
</dbReference>
<dbReference type="Proteomes" id="UP001430290">
    <property type="component" value="Unassembled WGS sequence"/>
</dbReference>
<reference evidence="2" key="1">
    <citation type="submission" date="2021-09" db="EMBL/GenBank/DDBJ databases">
        <authorList>
            <person name="Wu T."/>
            <person name="Guo S.Z."/>
        </authorList>
    </citation>
    <scope>NUCLEOTIDE SEQUENCE</scope>
    <source>
        <strain evidence="2">RSS-23</strain>
    </source>
</reference>
<dbReference type="NCBIfam" id="TIGR02810">
    <property type="entry name" value="agaZ_gatZ"/>
    <property type="match status" value="1"/>
</dbReference>
<protein>
    <submittedName>
        <fullName evidence="2">D-tagatose-bisphosphate aldolase, class II, non-catalytic subunit</fullName>
        <ecNumber evidence="2">4.1.2.40</ecNumber>
    </submittedName>
</protein>
<keyword evidence="2" id="KW-0456">Lyase</keyword>
<dbReference type="RefSeq" id="WP_223629394.1">
    <property type="nucleotide sequence ID" value="NZ_JAIQDJ010000006.1"/>
</dbReference>
<dbReference type="SUPFAM" id="SSF51569">
    <property type="entry name" value="Aldolase"/>
    <property type="match status" value="1"/>
</dbReference>
<dbReference type="Gene3D" id="3.20.20.70">
    <property type="entry name" value="Aldolase class I"/>
    <property type="match status" value="1"/>
</dbReference>
<dbReference type="InterPro" id="IPR012062">
    <property type="entry name" value="GatZ/KbaZ-like"/>
</dbReference>
<comment type="pathway">
    <text evidence="1">Carbohydrate metabolism; D-tagatose 6-phosphate degradation; D-glyceraldehyde 3-phosphate and glycerone phosphate from D-tagatose 6-phosphate: step 2/2.</text>
</comment>
<dbReference type="PANTHER" id="PTHR32502">
    <property type="entry name" value="N-ACETYLGALACTOSAMINE PERMEASE II COMPONENT-RELATED"/>
    <property type="match status" value="1"/>
</dbReference>
<sequence length="424" mass="46202">MHPLQSLIARHQQGITCGVTSICSAHPLVIEAALRHARCHDLPFVLFEATCNQVNQDGGYTGMTPADFVRFVHGIARKVGFDPARILLGGDHLGPNPWTALPAEVAMTKAETMIAGYARAGFSKLHLDCSMACADDPAPLPEAIIVQRAVRLCRAAEAAYPQAGGPAPVYVIGTEVPVPGGATEAIDGLAVTTPDAALATIQAHRAAFLAAGLEAAWMRVIASVVQPGVEFDHHNVIAYAPANAQALSAAIARQPGMVFEAHSTDYQTRTALQALVRDHFAILKVGPGLTFALREALWALDAIEREWIADTQRAHLRATTLTRLHAEPKYWQRYYHAQGEQLHIDLQYSLSDRIRYYWPDTAIERARLQLFDTLRSNPPPLALIGQYLPHALLALREGRISNTPDALVMAHIDTVLDDYLHACQ</sequence>
<gene>
    <name evidence="2" type="ORF">K7B09_10345</name>
</gene>